<dbReference type="InterPro" id="IPR038607">
    <property type="entry name" value="PhoD-like_sf"/>
</dbReference>
<feature type="domain" description="PhoD-like phosphatase metallophosphatase" evidence="1">
    <location>
        <begin position="539"/>
        <end position="778"/>
    </location>
</feature>
<dbReference type="InterPro" id="IPR011045">
    <property type="entry name" value="N2O_reductase_N"/>
</dbReference>
<evidence type="ECO:0000259" key="2">
    <source>
        <dbReference type="Pfam" id="PF16655"/>
    </source>
</evidence>
<dbReference type="InterPro" id="IPR029052">
    <property type="entry name" value="Metallo-depent_PP-like"/>
</dbReference>
<dbReference type="PANTHER" id="PTHR43606:SF1">
    <property type="entry name" value="PHOD-LIKE PHOSPHATASE METALLOPHOSPHATASE DOMAIN-CONTAINING PROTEIN"/>
    <property type="match status" value="1"/>
</dbReference>
<dbReference type="EC" id="3.1.1.31" evidence="3"/>
<dbReference type="PANTHER" id="PTHR43606">
    <property type="entry name" value="PHOSPHATASE, PUTATIVE (AFU_ORTHOLOGUE AFUA_6G08710)-RELATED"/>
    <property type="match status" value="1"/>
</dbReference>
<dbReference type="Gene3D" id="2.130.10.10">
    <property type="entry name" value="YVTN repeat-like/Quinoprotein amine dehydrogenase"/>
    <property type="match status" value="1"/>
</dbReference>
<comment type="caution">
    <text evidence="3">The sequence shown here is derived from an EMBL/GenBank/DDBJ whole genome shotgun (WGS) entry which is preliminary data.</text>
</comment>
<evidence type="ECO:0000313" key="4">
    <source>
        <dbReference type="Proteomes" id="UP000318288"/>
    </source>
</evidence>
<dbReference type="InterPro" id="IPR019405">
    <property type="entry name" value="Lactonase_7-beta_prop"/>
</dbReference>
<organism evidence="3 4">
    <name type="scientific">Rubripirellula tenax</name>
    <dbReference type="NCBI Taxonomy" id="2528015"/>
    <lineage>
        <taxon>Bacteria</taxon>
        <taxon>Pseudomonadati</taxon>
        <taxon>Planctomycetota</taxon>
        <taxon>Planctomycetia</taxon>
        <taxon>Pirellulales</taxon>
        <taxon>Pirellulaceae</taxon>
        <taxon>Rubripirellula</taxon>
    </lineage>
</organism>
<dbReference type="Gene3D" id="2.60.40.380">
    <property type="entry name" value="Purple acid phosphatase-like, N-terminal"/>
    <property type="match status" value="1"/>
</dbReference>
<dbReference type="InterPro" id="IPR032093">
    <property type="entry name" value="PhoD_N"/>
</dbReference>
<protein>
    <submittedName>
        <fullName evidence="3">6-phosphogluconolactonase</fullName>
        <ecNumber evidence="3">3.1.1.31</ecNumber>
    </submittedName>
</protein>
<dbReference type="Pfam" id="PF09423">
    <property type="entry name" value="PhoD"/>
    <property type="match status" value="1"/>
</dbReference>
<dbReference type="Proteomes" id="UP000318288">
    <property type="component" value="Unassembled WGS sequence"/>
</dbReference>
<gene>
    <name evidence="3" type="primary">pgl_3</name>
    <name evidence="3" type="ORF">Poly51_48260</name>
</gene>
<reference evidence="3 4" key="1">
    <citation type="submission" date="2019-02" db="EMBL/GenBank/DDBJ databases">
        <title>Deep-cultivation of Planctomycetes and their phenomic and genomic characterization uncovers novel biology.</title>
        <authorList>
            <person name="Wiegand S."/>
            <person name="Jogler M."/>
            <person name="Boedeker C."/>
            <person name="Pinto D."/>
            <person name="Vollmers J."/>
            <person name="Rivas-Marin E."/>
            <person name="Kohn T."/>
            <person name="Peeters S.H."/>
            <person name="Heuer A."/>
            <person name="Rast P."/>
            <person name="Oberbeckmann S."/>
            <person name="Bunk B."/>
            <person name="Jeske O."/>
            <person name="Meyerdierks A."/>
            <person name="Storesund J.E."/>
            <person name="Kallscheuer N."/>
            <person name="Luecker S."/>
            <person name="Lage O.M."/>
            <person name="Pohl T."/>
            <person name="Merkel B.J."/>
            <person name="Hornburger P."/>
            <person name="Mueller R.-W."/>
            <person name="Bruemmer F."/>
            <person name="Labrenz M."/>
            <person name="Spormann A.M."/>
            <person name="Op Den Camp H."/>
            <person name="Overmann J."/>
            <person name="Amann R."/>
            <person name="Jetten M.S.M."/>
            <person name="Mascher T."/>
            <person name="Medema M.H."/>
            <person name="Devos D.P."/>
            <person name="Kaster A.-K."/>
            <person name="Ovreas L."/>
            <person name="Rohde M."/>
            <person name="Galperin M.Y."/>
            <person name="Jogler C."/>
        </authorList>
    </citation>
    <scope>NUCLEOTIDE SEQUENCE [LARGE SCALE GENOMIC DNA]</scope>
    <source>
        <strain evidence="3 4">Poly51</strain>
    </source>
</reference>
<evidence type="ECO:0000313" key="3">
    <source>
        <dbReference type="EMBL" id="TWU48922.1"/>
    </source>
</evidence>
<dbReference type="Pfam" id="PF10282">
    <property type="entry name" value="Lactonase"/>
    <property type="match status" value="1"/>
</dbReference>
<name>A0A5C6EIN6_9BACT</name>
<feature type="domain" description="Phospholipase D N-terminal" evidence="2">
    <location>
        <begin position="393"/>
        <end position="479"/>
    </location>
</feature>
<keyword evidence="4" id="KW-1185">Reference proteome</keyword>
<sequence length="843" mass="93324">MDRMSLKLFKSVPHTICGIVFVLATLSAFSPQTAHGDEQRLVLSLAKQEELAILSIDNDGALQLRDRIANDGQPGASCFDSTGLNFYVASSGPSTVGVYRVGPDGFEQLQSVAVPAKPSYLTIDPSGQFLLASYFATGQVSVHRIVGEGRLSNEPIELLTIDERAHGIALDPSGRFAFVPHTRPNAITQLRFDAVTGKLSLNDPPKIKRTEPAGPRHLWLHPGGRFAFGSDEAGRSITAYRFNKRTGTLDHLQTESSLPPEYTGKGSTSHVEVHPNGKFAFIANRVQGSIAVFGIDEEVGRMSFIDRTPTEKNVRSFNLSPDGRFLVAAGQGSGRIVCYKIAADGRLSDVSKLDVGGTPWWVQFYPGVAMARSAGVASARSVASVDRSLTLGQGVMSGEVSDTSVLLQTRLTLGNELDHHGDVPGVQGVACFEWSTREDFADSERTDFQQALPQRDFIVRTKLSKLTPDTKYFFRAIYGVSPTFTALGPTCSFRTLPGANGHRDVTFIVGSCMNYIKFMHGKAGKASGPLTATDEDKRLGFPAFTAMKNLQPEFFVGTGDIVYYDNPYRVCETQEELRRCWHEQFRFPRLIDFFQDTPTYWSKDDHDFRFNDSDNETNRLPLPMTGIGMFREQLPIVPNDAPNPVTYRTIRVSHDVQIWMTEGRDYRSANEAPDGPEKSIWGTEQRDWLQAKLKASDAKWKLLISPTPMVGPDDAYKKDNHASLAGFRHEADSFFKWVNENRIENLFLVCGDRHWQYHSVHPTGVHEFACGALNDENSRMGVSPGAEYGTDPRGLIQQSYSSTEPSGGFLQFIVGETLGVTFFDDQGKALHRVRFPVDSLENK</sequence>
<dbReference type="InterPro" id="IPR018946">
    <property type="entry name" value="PhoD-like_MPP"/>
</dbReference>
<dbReference type="Pfam" id="PF16655">
    <property type="entry name" value="PhoD_N"/>
    <property type="match status" value="1"/>
</dbReference>
<dbReference type="InterPro" id="IPR052900">
    <property type="entry name" value="Phospholipid_Metab_Enz"/>
</dbReference>
<dbReference type="OrthoDB" id="9783365at2"/>
<dbReference type="Gene3D" id="3.60.21.70">
    <property type="entry name" value="PhoD-like phosphatase"/>
    <property type="match status" value="1"/>
</dbReference>
<accession>A0A5C6EIN6</accession>
<proteinExistence type="predicted"/>
<dbReference type="AlphaFoldDB" id="A0A5C6EIN6"/>
<keyword evidence="3" id="KW-0378">Hydrolase</keyword>
<dbReference type="CDD" id="cd07389">
    <property type="entry name" value="MPP_PhoD"/>
    <property type="match status" value="1"/>
</dbReference>
<dbReference type="SUPFAM" id="SSF56300">
    <property type="entry name" value="Metallo-dependent phosphatases"/>
    <property type="match status" value="1"/>
</dbReference>
<evidence type="ECO:0000259" key="1">
    <source>
        <dbReference type="Pfam" id="PF09423"/>
    </source>
</evidence>
<dbReference type="GO" id="GO:0017057">
    <property type="term" value="F:6-phosphogluconolactonase activity"/>
    <property type="evidence" value="ECO:0007669"/>
    <property type="project" value="UniProtKB-EC"/>
</dbReference>
<dbReference type="InterPro" id="IPR015943">
    <property type="entry name" value="WD40/YVTN_repeat-like_dom_sf"/>
</dbReference>
<dbReference type="SUPFAM" id="SSF50974">
    <property type="entry name" value="Nitrous oxide reductase, N-terminal domain"/>
    <property type="match status" value="1"/>
</dbReference>
<dbReference type="EMBL" id="SJPW01000006">
    <property type="protein sequence ID" value="TWU48922.1"/>
    <property type="molecule type" value="Genomic_DNA"/>
</dbReference>